<dbReference type="Pfam" id="PF01551">
    <property type="entry name" value="Peptidase_M23"/>
    <property type="match status" value="1"/>
</dbReference>
<feature type="domain" description="M23ase beta-sheet core" evidence="9">
    <location>
        <begin position="329"/>
        <end position="427"/>
    </location>
</feature>
<evidence type="ECO:0000256" key="3">
    <source>
        <dbReference type="ARBA" id="ARBA00022723"/>
    </source>
</evidence>
<organism evidence="10 11">
    <name type="scientific">Mesorhizobium denitrificans</name>
    <dbReference type="NCBI Taxonomy" id="2294114"/>
    <lineage>
        <taxon>Bacteria</taxon>
        <taxon>Pseudomonadati</taxon>
        <taxon>Pseudomonadota</taxon>
        <taxon>Alphaproteobacteria</taxon>
        <taxon>Hyphomicrobiales</taxon>
        <taxon>Phyllobacteriaceae</taxon>
        <taxon>Mesorhizobium</taxon>
    </lineage>
</organism>
<gene>
    <name evidence="10" type="ORF">DY251_08730</name>
</gene>
<dbReference type="CDD" id="cd12797">
    <property type="entry name" value="M23_peptidase"/>
    <property type="match status" value="1"/>
</dbReference>
<dbReference type="Gene3D" id="2.70.70.10">
    <property type="entry name" value="Glucose Permease (Domain IIA)"/>
    <property type="match status" value="1"/>
</dbReference>
<dbReference type="AlphaFoldDB" id="A0A371XEN9"/>
<keyword evidence="11" id="KW-1185">Reference proteome</keyword>
<evidence type="ECO:0000256" key="7">
    <source>
        <dbReference type="SAM" id="MobiDB-lite"/>
    </source>
</evidence>
<dbReference type="InterPro" id="IPR016047">
    <property type="entry name" value="M23ase_b-sheet_dom"/>
</dbReference>
<dbReference type="SUPFAM" id="SSF51261">
    <property type="entry name" value="Duplicated hybrid motif"/>
    <property type="match status" value="1"/>
</dbReference>
<keyword evidence="4" id="KW-0378">Hydrolase</keyword>
<keyword evidence="8" id="KW-0732">Signal</keyword>
<accession>A0A371XEN9</accession>
<dbReference type="InterPro" id="IPR011055">
    <property type="entry name" value="Dup_hybrid_motif"/>
</dbReference>
<dbReference type="RefSeq" id="WP_116623512.1">
    <property type="nucleotide sequence ID" value="NZ_QURN01000006.1"/>
</dbReference>
<protein>
    <recommendedName>
        <fullName evidence="9">M23ase beta-sheet core domain-containing protein</fullName>
    </recommendedName>
</protein>
<dbReference type="Proteomes" id="UP000262379">
    <property type="component" value="Unassembled WGS sequence"/>
</dbReference>
<evidence type="ECO:0000256" key="6">
    <source>
        <dbReference type="ARBA" id="ARBA00023049"/>
    </source>
</evidence>
<evidence type="ECO:0000256" key="8">
    <source>
        <dbReference type="SAM" id="SignalP"/>
    </source>
</evidence>
<feature type="compositionally biased region" description="Basic and acidic residues" evidence="7">
    <location>
        <begin position="253"/>
        <end position="278"/>
    </location>
</feature>
<dbReference type="GO" id="GO:0006508">
    <property type="term" value="P:proteolysis"/>
    <property type="evidence" value="ECO:0007669"/>
    <property type="project" value="UniProtKB-KW"/>
</dbReference>
<dbReference type="PANTHER" id="PTHR21666:SF288">
    <property type="entry name" value="CELL DIVISION PROTEIN YTFB"/>
    <property type="match status" value="1"/>
</dbReference>
<reference evidence="11" key="1">
    <citation type="submission" date="2018-08" db="EMBL/GenBank/DDBJ databases">
        <authorList>
            <person name="Im W.T."/>
        </authorList>
    </citation>
    <scope>NUCLEOTIDE SEQUENCE [LARGE SCALE GENOMIC DNA]</scope>
    <source>
        <strain evidence="11">LA-28</strain>
    </source>
</reference>
<evidence type="ECO:0000256" key="5">
    <source>
        <dbReference type="ARBA" id="ARBA00022833"/>
    </source>
</evidence>
<evidence type="ECO:0000256" key="4">
    <source>
        <dbReference type="ARBA" id="ARBA00022801"/>
    </source>
</evidence>
<feature type="chain" id="PRO_5017035983" description="M23ase beta-sheet core domain-containing protein" evidence="8">
    <location>
        <begin position="32"/>
        <end position="439"/>
    </location>
</feature>
<evidence type="ECO:0000313" key="11">
    <source>
        <dbReference type="Proteomes" id="UP000262379"/>
    </source>
</evidence>
<evidence type="ECO:0000313" key="10">
    <source>
        <dbReference type="EMBL" id="RFC67678.1"/>
    </source>
</evidence>
<proteinExistence type="predicted"/>
<feature type="signal peptide" evidence="8">
    <location>
        <begin position="1"/>
        <end position="31"/>
    </location>
</feature>
<evidence type="ECO:0000259" key="9">
    <source>
        <dbReference type="Pfam" id="PF01551"/>
    </source>
</evidence>
<keyword evidence="2" id="KW-0645">Protease</keyword>
<dbReference type="PANTHER" id="PTHR21666">
    <property type="entry name" value="PEPTIDASE-RELATED"/>
    <property type="match status" value="1"/>
</dbReference>
<dbReference type="GO" id="GO:0004222">
    <property type="term" value="F:metalloendopeptidase activity"/>
    <property type="evidence" value="ECO:0007669"/>
    <property type="project" value="TreeGrafter"/>
</dbReference>
<keyword evidence="3" id="KW-0479">Metal-binding</keyword>
<sequence length="439" mass="47606">MIAASLRTFWKKPWALCLAAALMFAHAPVHAQETASIDRSADSARSEYDQVLREITLSDSRVAGLRADMAKLRKDDATLTAALVQAAKTEKKLSEDVEAITARIGPLKEQQTIVRKSLMERRDVLAEVLGALERMGLNPPPAILVSPDDALASVRSAILLGAVVPEMRAETGSLLAKLTELARLGDEIEAERKRLATAVEDQVTERQRLVLLQDEKRRLQEKNAVDIDQEQQRSADLAKKAKSLKDLIASVEREAKRKADEEEKARREDEKQRQKQEELASAPIPEGNSLIGAIPFATLKGQVSLPATGRISQKFGSRNSNGSVMLGDTVATQSGAIVTAPVDGSVLYAGPFRSYGQLLILDAGDGYHIVLAGLGRITVMQGQMVLSGEPVGSMSESKIVSAASDLPKGANPELYIEFRKDGKSVDPSPWWASRISGRT</sequence>
<keyword evidence="6" id="KW-0482">Metalloprotease</keyword>
<name>A0A371XEN9_9HYPH</name>
<comment type="cofactor">
    <cofactor evidence="1">
        <name>Zn(2+)</name>
        <dbReference type="ChEBI" id="CHEBI:29105"/>
    </cofactor>
</comment>
<dbReference type="InterPro" id="IPR050570">
    <property type="entry name" value="Cell_wall_metabolism_enzyme"/>
</dbReference>
<evidence type="ECO:0000256" key="2">
    <source>
        <dbReference type="ARBA" id="ARBA00022670"/>
    </source>
</evidence>
<evidence type="ECO:0000256" key="1">
    <source>
        <dbReference type="ARBA" id="ARBA00001947"/>
    </source>
</evidence>
<comment type="caution">
    <text evidence="10">The sequence shown here is derived from an EMBL/GenBank/DDBJ whole genome shotgun (WGS) entry which is preliminary data.</text>
</comment>
<feature type="region of interest" description="Disordered" evidence="7">
    <location>
        <begin position="253"/>
        <end position="286"/>
    </location>
</feature>
<dbReference type="GO" id="GO:0046872">
    <property type="term" value="F:metal ion binding"/>
    <property type="evidence" value="ECO:0007669"/>
    <property type="project" value="UniProtKB-KW"/>
</dbReference>
<dbReference type="EMBL" id="QURN01000006">
    <property type="protein sequence ID" value="RFC67678.1"/>
    <property type="molecule type" value="Genomic_DNA"/>
</dbReference>
<keyword evidence="5" id="KW-0862">Zinc</keyword>